<name>A0ABY2KNT2_9RHOB</name>
<dbReference type="Proteomes" id="UP000297741">
    <property type="component" value="Unassembled WGS sequence"/>
</dbReference>
<organism evidence="3 4">
    <name type="scientific">Pseudotabrizicola sediminis</name>
    <dbReference type="NCBI Taxonomy" id="2486418"/>
    <lineage>
        <taxon>Bacteria</taxon>
        <taxon>Pseudomonadati</taxon>
        <taxon>Pseudomonadota</taxon>
        <taxon>Alphaproteobacteria</taxon>
        <taxon>Rhodobacterales</taxon>
        <taxon>Paracoccaceae</taxon>
        <taxon>Pseudotabrizicola</taxon>
    </lineage>
</organism>
<keyword evidence="4" id="KW-1185">Reference proteome</keyword>
<dbReference type="PANTHER" id="PTHR30041:SF8">
    <property type="entry name" value="PROTEIN YFFB"/>
    <property type="match status" value="1"/>
</dbReference>
<dbReference type="EMBL" id="RPEM01000008">
    <property type="protein sequence ID" value="TGD42745.1"/>
    <property type="molecule type" value="Genomic_DNA"/>
</dbReference>
<dbReference type="InterPro" id="IPR036249">
    <property type="entry name" value="Thioredoxin-like_sf"/>
</dbReference>
<evidence type="ECO:0008006" key="5">
    <source>
        <dbReference type="Google" id="ProtNLM"/>
    </source>
</evidence>
<dbReference type="PROSITE" id="PS51353">
    <property type="entry name" value="ARSC"/>
    <property type="match status" value="1"/>
</dbReference>
<dbReference type="InterPro" id="IPR006660">
    <property type="entry name" value="Arsenate_reductase-like"/>
</dbReference>
<protein>
    <recommendedName>
        <fullName evidence="5">Glutaredoxin domain-containing protein</fullName>
    </recommendedName>
</protein>
<dbReference type="SUPFAM" id="SSF52833">
    <property type="entry name" value="Thioredoxin-like"/>
    <property type="match status" value="1"/>
</dbReference>
<reference evidence="3 4" key="1">
    <citation type="submission" date="2018-11" db="EMBL/GenBank/DDBJ databases">
        <title>Tabrizicola sp. isolated from sediment of alpine lake.</title>
        <authorList>
            <person name="Liu Z."/>
        </authorList>
    </citation>
    <scope>NUCLEOTIDE SEQUENCE [LARGE SCALE GENOMIC DNA]</scope>
    <source>
        <strain evidence="3 4">DRYC-M-16</strain>
    </source>
</reference>
<dbReference type="Pfam" id="PF03960">
    <property type="entry name" value="ArsC"/>
    <property type="match status" value="1"/>
</dbReference>
<evidence type="ECO:0000256" key="1">
    <source>
        <dbReference type="ARBA" id="ARBA00007198"/>
    </source>
</evidence>
<evidence type="ECO:0000256" key="2">
    <source>
        <dbReference type="PROSITE-ProRule" id="PRU01282"/>
    </source>
</evidence>
<comment type="caution">
    <text evidence="3">The sequence shown here is derived from an EMBL/GenBank/DDBJ whole genome shotgun (WGS) entry which is preliminary data.</text>
</comment>
<gene>
    <name evidence="3" type="ORF">EEB11_13545</name>
</gene>
<comment type="similarity">
    <text evidence="1 2">Belongs to the ArsC family.</text>
</comment>
<dbReference type="Gene3D" id="3.40.30.10">
    <property type="entry name" value="Glutaredoxin"/>
    <property type="match status" value="1"/>
</dbReference>
<evidence type="ECO:0000313" key="3">
    <source>
        <dbReference type="EMBL" id="TGD42745.1"/>
    </source>
</evidence>
<sequence>MRPPMILYGISTCDTCKKAIKTLEGAGHPVTFRDVRKDPLTEAEIETIVGEFGDRIINKTSTTYRGGSDFFKASDADAQIRSQPTVMKRPVIEADGTWYLGWDQATIDALTGV</sequence>
<evidence type="ECO:0000313" key="4">
    <source>
        <dbReference type="Proteomes" id="UP000297741"/>
    </source>
</evidence>
<accession>A0ABY2KNT2</accession>
<proteinExistence type="inferred from homology"/>
<dbReference type="PANTHER" id="PTHR30041">
    <property type="entry name" value="ARSENATE REDUCTASE"/>
    <property type="match status" value="1"/>
</dbReference>